<protein>
    <submittedName>
        <fullName evidence="2">ImmA/IrrE family metallo-endopeptidase</fullName>
    </submittedName>
</protein>
<feature type="domain" description="IrrE N-terminal-like" evidence="1">
    <location>
        <begin position="98"/>
        <end position="156"/>
    </location>
</feature>
<organism evidence="2 3">
    <name type="scientific">Sphingomonas qilianensis</name>
    <dbReference type="NCBI Taxonomy" id="1736690"/>
    <lineage>
        <taxon>Bacteria</taxon>
        <taxon>Pseudomonadati</taxon>
        <taxon>Pseudomonadota</taxon>
        <taxon>Alphaproteobacteria</taxon>
        <taxon>Sphingomonadales</taxon>
        <taxon>Sphingomonadaceae</taxon>
        <taxon>Sphingomonas</taxon>
    </lineage>
</organism>
<evidence type="ECO:0000259" key="1">
    <source>
        <dbReference type="Pfam" id="PF06114"/>
    </source>
</evidence>
<dbReference type="Pfam" id="PF06114">
    <property type="entry name" value="Peptidase_M78"/>
    <property type="match status" value="1"/>
</dbReference>
<evidence type="ECO:0000313" key="3">
    <source>
        <dbReference type="Proteomes" id="UP001404104"/>
    </source>
</evidence>
<name>A0ABU9XSD4_9SPHN</name>
<dbReference type="EMBL" id="JBDIMF010000003">
    <property type="protein sequence ID" value="MEN2786742.1"/>
    <property type="molecule type" value="Genomic_DNA"/>
</dbReference>
<sequence>MVRRGAASFHDRWLDRARAEGATPRDPRRDTFAALGNFDDRLLDQLITAISIRDRRDRIEVLTTILDDATGGDAQALVQIAHPLSAFVRGLTGAEGYGWRIRLNIRHRPAERFITLAHELAHLYCGHLGPSHVGDWTDRRALPSVAREIEAEWIAGTVGEMAAIITGTGCPVSLVNLGEQARMLGNQQRQIDLRVMRAAAERICREAHLATPHSGWFSRVEAERKAAVATQPAAAYARAQATELDRRSPLLICRKFSTISRSIALARPLPLGARTLGGPFCFRFLSTAR</sequence>
<accession>A0ABU9XSD4</accession>
<comment type="caution">
    <text evidence="2">The sequence shown here is derived from an EMBL/GenBank/DDBJ whole genome shotgun (WGS) entry which is preliminary data.</text>
</comment>
<keyword evidence="3" id="KW-1185">Reference proteome</keyword>
<dbReference type="RefSeq" id="WP_345864536.1">
    <property type="nucleotide sequence ID" value="NZ_JBDIMF010000003.1"/>
</dbReference>
<dbReference type="InterPro" id="IPR010359">
    <property type="entry name" value="IrrE_HExxH"/>
</dbReference>
<reference evidence="2 3" key="1">
    <citation type="submission" date="2024-05" db="EMBL/GenBank/DDBJ databases">
        <authorList>
            <person name="Liu Q."/>
            <person name="Xin Y.-H."/>
        </authorList>
    </citation>
    <scope>NUCLEOTIDE SEQUENCE [LARGE SCALE GENOMIC DNA]</scope>
    <source>
        <strain evidence="2 3">CGMCC 1.15349</strain>
    </source>
</reference>
<proteinExistence type="predicted"/>
<evidence type="ECO:0000313" key="2">
    <source>
        <dbReference type="EMBL" id="MEN2786742.1"/>
    </source>
</evidence>
<dbReference type="Proteomes" id="UP001404104">
    <property type="component" value="Unassembled WGS sequence"/>
</dbReference>
<gene>
    <name evidence="2" type="ORF">ABC969_09960</name>
</gene>